<dbReference type="AlphaFoldDB" id="A0A7R9EF50"/>
<name>A0A7R9EF50_9NEOP</name>
<sequence>MQPFMLQRFKVAAANLAAHQVLPSDGQSRQPPDDWKPHIAHVQLFLSKHRGPDRAVFRINIYNIVLANILEPSPATHVKIEDDNNAAEDDNEDDPEDCELPPITYVCPGSAAYQHLQACERVQKPSDWPLERLLELSDHFPIKFPVDTVRCSYLLEMSDVSRESMEHYANSAYPILHEDVLYLYINFLENKMRFGSAREKDLYSGMSVVDLVHRLLENRAVTFIGSNDFYLLLNGEKGRGGWENLGSLPADKEVPPLDFENCLSYHEMKLSAFLTVSSESAFINEGNRNNRGIPAQDPESVQAYGVVVGVIGTRLEKPGFMEWEEVMVTKSQNVKENGFGPVLRPMETDLNDQDAKIQWRDLWASFYGISPHLPLYDEVLDRREACGKEAKNRYVEISSDQFFDNIIFKKRVGASIETLLLEAQHRAAVAKTKAYVHVVGIGLGVWSISSHQQKVFLDAFADCLRRLAAVLSHISDVHFSWFRERLCGGVGNGGLICGRGENNGVEEEDDDGIRVHFSLRSPHARLLKSQDHGKLLVVSYAWDGNALPGNEFWMGRLDSSGDPAEACSSQIAELHNPHINRRKVSGANLHVACTRWGVLHVSEYARKKLQSLR</sequence>
<proteinExistence type="predicted"/>
<dbReference type="EMBL" id="OB795297">
    <property type="protein sequence ID" value="CAD7432019.1"/>
    <property type="molecule type" value="Genomic_DNA"/>
</dbReference>
<dbReference type="Pfam" id="PF16062">
    <property type="entry name" value="MavL-like"/>
    <property type="match status" value="1"/>
</dbReference>
<gene>
    <name evidence="1" type="ORF">TMSB3V08_LOCUS8738</name>
</gene>
<evidence type="ECO:0000313" key="1">
    <source>
        <dbReference type="EMBL" id="CAD7432019.1"/>
    </source>
</evidence>
<accession>A0A7R9EF50</accession>
<organism evidence="1">
    <name type="scientific">Timema monikensis</name>
    <dbReference type="NCBI Taxonomy" id="170555"/>
    <lineage>
        <taxon>Eukaryota</taxon>
        <taxon>Metazoa</taxon>
        <taxon>Ecdysozoa</taxon>
        <taxon>Arthropoda</taxon>
        <taxon>Hexapoda</taxon>
        <taxon>Insecta</taxon>
        <taxon>Pterygota</taxon>
        <taxon>Neoptera</taxon>
        <taxon>Polyneoptera</taxon>
        <taxon>Phasmatodea</taxon>
        <taxon>Timematodea</taxon>
        <taxon>Timematoidea</taxon>
        <taxon>Timematidae</taxon>
        <taxon>Timema</taxon>
    </lineage>
</organism>
<dbReference type="InterPro" id="IPR032063">
    <property type="entry name" value="MavL-like"/>
</dbReference>
<reference evidence="1" key="1">
    <citation type="submission" date="2020-11" db="EMBL/GenBank/DDBJ databases">
        <authorList>
            <person name="Tran Van P."/>
        </authorList>
    </citation>
    <scope>NUCLEOTIDE SEQUENCE</scope>
</reference>
<protein>
    <submittedName>
        <fullName evidence="1">Uncharacterized protein</fullName>
    </submittedName>
</protein>